<reference evidence="4" key="1">
    <citation type="journal article" date="2015" name="Nature">
        <title>Complex archaea that bridge the gap between prokaryotes and eukaryotes.</title>
        <authorList>
            <person name="Spang A."/>
            <person name="Saw J.H."/>
            <person name="Jorgensen S.L."/>
            <person name="Zaremba-Niedzwiedzka K."/>
            <person name="Martijn J."/>
            <person name="Lind A.E."/>
            <person name="van Eijk R."/>
            <person name="Schleper C."/>
            <person name="Guy L."/>
            <person name="Ettema T.J."/>
        </authorList>
    </citation>
    <scope>NUCLEOTIDE SEQUENCE</scope>
</reference>
<accession>A0A0F9NPZ3</accession>
<evidence type="ECO:0000313" key="4">
    <source>
        <dbReference type="EMBL" id="KKN21580.1"/>
    </source>
</evidence>
<dbReference type="PROSITE" id="PS51186">
    <property type="entry name" value="GNAT"/>
    <property type="match status" value="1"/>
</dbReference>
<comment type="caution">
    <text evidence="4">The sequence shown here is derived from an EMBL/GenBank/DDBJ whole genome shotgun (WGS) entry which is preliminary data.</text>
</comment>
<organism evidence="4">
    <name type="scientific">marine sediment metagenome</name>
    <dbReference type="NCBI Taxonomy" id="412755"/>
    <lineage>
        <taxon>unclassified sequences</taxon>
        <taxon>metagenomes</taxon>
        <taxon>ecological metagenomes</taxon>
    </lineage>
</organism>
<keyword evidence="2" id="KW-0012">Acyltransferase</keyword>
<evidence type="ECO:0000256" key="1">
    <source>
        <dbReference type="ARBA" id="ARBA00022679"/>
    </source>
</evidence>
<dbReference type="InterPro" id="IPR016181">
    <property type="entry name" value="Acyl_CoA_acyltransferase"/>
</dbReference>
<gene>
    <name evidence="4" type="ORF">LCGC14_0923980</name>
</gene>
<name>A0A0F9NPZ3_9ZZZZ</name>
<dbReference type="EMBL" id="LAZR01003135">
    <property type="protein sequence ID" value="KKN21580.1"/>
    <property type="molecule type" value="Genomic_DNA"/>
</dbReference>
<proteinExistence type="predicted"/>
<dbReference type="InterPro" id="IPR000182">
    <property type="entry name" value="GNAT_dom"/>
</dbReference>
<sequence>MTLSELTIAPARALDAGRLSDVMACANAQHEWLPQAHSRAEEIGVLGDMIEVGWVQVARTDEAVVGFLVRRDAEIHGLYLHPKAQGQGIGRRLINVAKDHRDHLGLWSFAANARATRFYRQAGFLEVMRSDGAGNEFGLPDVRFEWQRRAA</sequence>
<protein>
    <recommendedName>
        <fullName evidence="3">N-acetyltransferase domain-containing protein</fullName>
    </recommendedName>
</protein>
<dbReference type="SUPFAM" id="SSF55729">
    <property type="entry name" value="Acyl-CoA N-acyltransferases (Nat)"/>
    <property type="match status" value="1"/>
</dbReference>
<keyword evidence="1" id="KW-0808">Transferase</keyword>
<dbReference type="AlphaFoldDB" id="A0A0F9NPZ3"/>
<dbReference type="PANTHER" id="PTHR43877">
    <property type="entry name" value="AMINOALKYLPHOSPHONATE N-ACETYLTRANSFERASE-RELATED-RELATED"/>
    <property type="match status" value="1"/>
</dbReference>
<feature type="domain" description="N-acetyltransferase" evidence="3">
    <location>
        <begin position="6"/>
        <end position="149"/>
    </location>
</feature>
<dbReference type="Pfam" id="PF13508">
    <property type="entry name" value="Acetyltransf_7"/>
    <property type="match status" value="1"/>
</dbReference>
<dbReference type="InterPro" id="IPR050832">
    <property type="entry name" value="Bact_Acetyltransf"/>
</dbReference>
<dbReference type="GO" id="GO:0016747">
    <property type="term" value="F:acyltransferase activity, transferring groups other than amino-acyl groups"/>
    <property type="evidence" value="ECO:0007669"/>
    <property type="project" value="InterPro"/>
</dbReference>
<dbReference type="Gene3D" id="3.40.630.30">
    <property type="match status" value="1"/>
</dbReference>
<evidence type="ECO:0000259" key="3">
    <source>
        <dbReference type="PROSITE" id="PS51186"/>
    </source>
</evidence>
<evidence type="ECO:0000256" key="2">
    <source>
        <dbReference type="ARBA" id="ARBA00023315"/>
    </source>
</evidence>
<dbReference type="CDD" id="cd04301">
    <property type="entry name" value="NAT_SF"/>
    <property type="match status" value="1"/>
</dbReference>